<accession>A0A5J5F763</accession>
<keyword evidence="2" id="KW-1185">Reference proteome</keyword>
<name>A0A5J5F763_9PEZI</name>
<sequence length="142" mass="15508">MLGVVASSMGSLPGVLLPIVAGCASQRWMRRRNSAARDRVRILCRLYAGDQKLDVPANVEDDRCNARRNQLVVDSVPAALSEESRGRESSGSTLEAIVCGEGRERLARPVEQPLGTFPWDRGDTRNIGSRVEFQAALENRGS</sequence>
<protein>
    <submittedName>
        <fullName evidence="1">Uncharacterized protein</fullName>
    </submittedName>
</protein>
<dbReference type="AlphaFoldDB" id="A0A5J5F763"/>
<reference evidence="1 2" key="1">
    <citation type="submission" date="2019-09" db="EMBL/GenBank/DDBJ databases">
        <title>Draft genome of the ectomycorrhizal ascomycete Sphaerosporella brunnea.</title>
        <authorList>
            <consortium name="DOE Joint Genome Institute"/>
            <person name="Benucci G.M."/>
            <person name="Marozzi G."/>
            <person name="Antonielli L."/>
            <person name="Sanchez S."/>
            <person name="Marco P."/>
            <person name="Wang X."/>
            <person name="Falini L.B."/>
            <person name="Barry K."/>
            <person name="Haridas S."/>
            <person name="Lipzen A."/>
            <person name="Labutti K."/>
            <person name="Grigoriev I.V."/>
            <person name="Murat C."/>
            <person name="Martin F."/>
            <person name="Albertini E."/>
            <person name="Donnini D."/>
            <person name="Bonito G."/>
        </authorList>
    </citation>
    <scope>NUCLEOTIDE SEQUENCE [LARGE SCALE GENOMIC DNA]</scope>
    <source>
        <strain evidence="1 2">Sb_GMNB300</strain>
    </source>
</reference>
<organism evidence="1 2">
    <name type="scientific">Sphaerosporella brunnea</name>
    <dbReference type="NCBI Taxonomy" id="1250544"/>
    <lineage>
        <taxon>Eukaryota</taxon>
        <taxon>Fungi</taxon>
        <taxon>Dikarya</taxon>
        <taxon>Ascomycota</taxon>
        <taxon>Pezizomycotina</taxon>
        <taxon>Pezizomycetes</taxon>
        <taxon>Pezizales</taxon>
        <taxon>Pyronemataceae</taxon>
        <taxon>Sphaerosporella</taxon>
    </lineage>
</organism>
<dbReference type="Proteomes" id="UP000326924">
    <property type="component" value="Unassembled WGS sequence"/>
</dbReference>
<proteinExistence type="predicted"/>
<dbReference type="InParanoid" id="A0A5J5F763"/>
<dbReference type="EMBL" id="VXIS01000026">
    <property type="protein sequence ID" value="KAA8912208.1"/>
    <property type="molecule type" value="Genomic_DNA"/>
</dbReference>
<evidence type="ECO:0000313" key="2">
    <source>
        <dbReference type="Proteomes" id="UP000326924"/>
    </source>
</evidence>
<evidence type="ECO:0000313" key="1">
    <source>
        <dbReference type="EMBL" id="KAA8912208.1"/>
    </source>
</evidence>
<gene>
    <name evidence="1" type="ORF">FN846DRAFT_903710</name>
</gene>
<comment type="caution">
    <text evidence="1">The sequence shown here is derived from an EMBL/GenBank/DDBJ whole genome shotgun (WGS) entry which is preliminary data.</text>
</comment>